<gene>
    <name evidence="2" type="ORF">MRATA1EN1_LOCUS16315</name>
</gene>
<proteinExistence type="predicted"/>
<feature type="region of interest" description="Disordered" evidence="1">
    <location>
        <begin position="1"/>
        <end position="107"/>
    </location>
</feature>
<feature type="compositionally biased region" description="Basic and acidic residues" evidence="1">
    <location>
        <begin position="1"/>
        <end position="10"/>
    </location>
</feature>
<organism evidence="2 3">
    <name type="scientific">Rangifer tarandus platyrhynchus</name>
    <name type="common">Svalbard reindeer</name>
    <dbReference type="NCBI Taxonomy" id="3082113"/>
    <lineage>
        <taxon>Eukaryota</taxon>
        <taxon>Metazoa</taxon>
        <taxon>Chordata</taxon>
        <taxon>Craniata</taxon>
        <taxon>Vertebrata</taxon>
        <taxon>Euteleostomi</taxon>
        <taxon>Mammalia</taxon>
        <taxon>Eutheria</taxon>
        <taxon>Laurasiatheria</taxon>
        <taxon>Artiodactyla</taxon>
        <taxon>Ruminantia</taxon>
        <taxon>Pecora</taxon>
        <taxon>Cervidae</taxon>
        <taxon>Odocoileinae</taxon>
        <taxon>Rangifer</taxon>
    </lineage>
</organism>
<feature type="compositionally biased region" description="Polar residues" evidence="1">
    <location>
        <begin position="11"/>
        <end position="33"/>
    </location>
</feature>
<evidence type="ECO:0000313" key="3">
    <source>
        <dbReference type="Proteomes" id="UP001176941"/>
    </source>
</evidence>
<dbReference type="Proteomes" id="UP001176941">
    <property type="component" value="Chromosome 26"/>
</dbReference>
<reference evidence="2" key="1">
    <citation type="submission" date="2023-04" db="EMBL/GenBank/DDBJ databases">
        <authorList>
            <consortium name="ELIXIR-Norway"/>
        </authorList>
    </citation>
    <scope>NUCLEOTIDE SEQUENCE [LARGE SCALE GENOMIC DNA]</scope>
</reference>
<evidence type="ECO:0000313" key="2">
    <source>
        <dbReference type="EMBL" id="CAI9167353.1"/>
    </source>
</evidence>
<evidence type="ECO:0000256" key="1">
    <source>
        <dbReference type="SAM" id="MobiDB-lite"/>
    </source>
</evidence>
<sequence length="107" mass="11301">MTEMERHSEESAQAGSGNLRVSQGLTTELTPEQETGDPRDPGAQSRPAHHQLSSTLSPLSQQTSAEAAQGQGWAGARGRVTPRCGCFRKSSASGEVIDTSMQSKDGM</sequence>
<dbReference type="EMBL" id="OX459962">
    <property type="protein sequence ID" value="CAI9167353.1"/>
    <property type="molecule type" value="Genomic_DNA"/>
</dbReference>
<accession>A0ABN8Z172</accession>
<protein>
    <submittedName>
        <fullName evidence="2">Uncharacterized protein</fullName>
    </submittedName>
</protein>
<keyword evidence="3" id="KW-1185">Reference proteome</keyword>
<feature type="compositionally biased region" description="Low complexity" evidence="1">
    <location>
        <begin position="51"/>
        <end position="79"/>
    </location>
</feature>
<name>A0ABN8Z172_RANTA</name>